<comment type="caution">
    <text evidence="1">The sequence shown here is derived from an EMBL/GenBank/DDBJ whole genome shotgun (WGS) entry which is preliminary data.</text>
</comment>
<dbReference type="EMBL" id="CAJJDN010000147">
    <property type="protein sequence ID" value="CAD8123764.1"/>
    <property type="molecule type" value="Genomic_DNA"/>
</dbReference>
<accession>A0A8S1R8S5</accession>
<dbReference type="AlphaFoldDB" id="A0A8S1R8S5"/>
<keyword evidence="2" id="KW-1185">Reference proteome</keyword>
<proteinExistence type="predicted"/>
<evidence type="ECO:0000313" key="1">
    <source>
        <dbReference type="EMBL" id="CAD8123764.1"/>
    </source>
</evidence>
<organism evidence="1 2">
    <name type="scientific">Paramecium sonneborni</name>
    <dbReference type="NCBI Taxonomy" id="65129"/>
    <lineage>
        <taxon>Eukaryota</taxon>
        <taxon>Sar</taxon>
        <taxon>Alveolata</taxon>
        <taxon>Ciliophora</taxon>
        <taxon>Intramacronucleata</taxon>
        <taxon>Oligohymenophorea</taxon>
        <taxon>Peniculida</taxon>
        <taxon>Parameciidae</taxon>
        <taxon>Paramecium</taxon>
    </lineage>
</organism>
<reference evidence="1" key="1">
    <citation type="submission" date="2021-01" db="EMBL/GenBank/DDBJ databases">
        <authorList>
            <consortium name="Genoscope - CEA"/>
            <person name="William W."/>
        </authorList>
    </citation>
    <scope>NUCLEOTIDE SEQUENCE</scope>
</reference>
<dbReference type="Proteomes" id="UP000692954">
    <property type="component" value="Unassembled WGS sequence"/>
</dbReference>
<sequence>MQINRNEEALEFFEYAINRNPDDDINYAFKGKLKIKNKKQSSCTNDNESK</sequence>
<name>A0A8S1R8S5_9CILI</name>
<evidence type="ECO:0000313" key="2">
    <source>
        <dbReference type="Proteomes" id="UP000692954"/>
    </source>
</evidence>
<gene>
    <name evidence="1" type="ORF">PSON_ATCC_30995.1.T1470039</name>
</gene>
<protein>
    <submittedName>
        <fullName evidence="1">Uncharacterized protein</fullName>
    </submittedName>
</protein>